<dbReference type="EMBL" id="MRCC01000001">
    <property type="protein sequence ID" value="OKH29263.1"/>
    <property type="molecule type" value="Genomic_DNA"/>
</dbReference>
<feature type="region of interest" description="Disordered" evidence="5">
    <location>
        <begin position="85"/>
        <end position="137"/>
    </location>
</feature>
<dbReference type="InterPro" id="IPR000089">
    <property type="entry name" value="Biotin_lipoyl"/>
</dbReference>
<dbReference type="InterPro" id="IPR023213">
    <property type="entry name" value="CAT-like_dom_sf"/>
</dbReference>
<feature type="compositionally biased region" description="Low complexity" evidence="5">
    <location>
        <begin position="110"/>
        <end position="120"/>
    </location>
</feature>
<dbReference type="Pfam" id="PF02817">
    <property type="entry name" value="E3_binding"/>
    <property type="match status" value="1"/>
</dbReference>
<dbReference type="InterPro" id="IPR011053">
    <property type="entry name" value="Single_hybrid_motif"/>
</dbReference>
<dbReference type="FunFam" id="2.40.50.100:FF:000010">
    <property type="entry name" value="Acetyltransferase component of pyruvate dehydrogenase complex"/>
    <property type="match status" value="1"/>
</dbReference>
<dbReference type="InterPro" id="IPR045257">
    <property type="entry name" value="E2/Pdx1"/>
</dbReference>
<name>A0A1U7I056_9CHRO</name>
<dbReference type="GO" id="GO:0006086">
    <property type="term" value="P:pyruvate decarboxylation to acetyl-CoA"/>
    <property type="evidence" value="ECO:0007669"/>
    <property type="project" value="InterPro"/>
</dbReference>
<organism evidence="8 9">
    <name type="scientific">Chroogloeocystis siderophila 5.2 s.c.1</name>
    <dbReference type="NCBI Taxonomy" id="247279"/>
    <lineage>
        <taxon>Bacteria</taxon>
        <taxon>Bacillati</taxon>
        <taxon>Cyanobacteriota</taxon>
        <taxon>Cyanophyceae</taxon>
        <taxon>Oscillatoriophycideae</taxon>
        <taxon>Chroococcales</taxon>
        <taxon>Chroococcaceae</taxon>
        <taxon>Chroogloeocystis</taxon>
    </lineage>
</organism>
<feature type="region of interest" description="Disordered" evidence="5">
    <location>
        <begin position="176"/>
        <end position="205"/>
    </location>
</feature>
<reference evidence="8 9" key="1">
    <citation type="submission" date="2016-11" db="EMBL/GenBank/DDBJ databases">
        <title>Draft Genome Sequences of Nine Cyanobacterial Strains from Diverse Habitats.</title>
        <authorList>
            <person name="Zhu T."/>
            <person name="Hou S."/>
            <person name="Lu X."/>
            <person name="Hess W.R."/>
        </authorList>
    </citation>
    <scope>NUCLEOTIDE SEQUENCE [LARGE SCALE GENOMIC DNA]</scope>
    <source>
        <strain evidence="8 9">5.2 s.c.1</strain>
    </source>
</reference>
<protein>
    <recommendedName>
        <fullName evidence="4">Dihydrolipoamide acetyltransferase component of pyruvate dehydrogenase complex</fullName>
        <ecNumber evidence="4">2.3.1.-</ecNumber>
    </recommendedName>
</protein>
<dbReference type="AlphaFoldDB" id="A0A1U7I056"/>
<evidence type="ECO:0000313" key="9">
    <source>
        <dbReference type="Proteomes" id="UP000185984"/>
    </source>
</evidence>
<dbReference type="OrthoDB" id="9805770at2"/>
<dbReference type="SUPFAM" id="SSF52777">
    <property type="entry name" value="CoA-dependent acyltransferases"/>
    <property type="match status" value="1"/>
</dbReference>
<gene>
    <name evidence="8" type="ORF">NIES1031_01360</name>
</gene>
<dbReference type="Pfam" id="PF00364">
    <property type="entry name" value="Biotin_lipoyl"/>
    <property type="match status" value="1"/>
</dbReference>
<dbReference type="Pfam" id="PF00198">
    <property type="entry name" value="2-oxoacid_dh"/>
    <property type="match status" value="1"/>
</dbReference>
<dbReference type="PROSITE" id="PS51826">
    <property type="entry name" value="PSBD"/>
    <property type="match status" value="1"/>
</dbReference>
<keyword evidence="4" id="KW-0012">Acyltransferase</keyword>
<dbReference type="SUPFAM" id="SSF51230">
    <property type="entry name" value="Single hybrid motif"/>
    <property type="match status" value="1"/>
</dbReference>
<dbReference type="GO" id="GO:0004742">
    <property type="term" value="F:dihydrolipoyllysine-residue acetyltransferase activity"/>
    <property type="evidence" value="ECO:0007669"/>
    <property type="project" value="TreeGrafter"/>
</dbReference>
<dbReference type="PANTHER" id="PTHR23151">
    <property type="entry name" value="DIHYDROLIPOAMIDE ACETYL/SUCCINYL-TRANSFERASE-RELATED"/>
    <property type="match status" value="1"/>
</dbReference>
<dbReference type="InterPro" id="IPR001078">
    <property type="entry name" value="2-oxoacid_DH_actylTfrase"/>
</dbReference>
<dbReference type="EC" id="2.3.1.-" evidence="4"/>
<dbReference type="RefSeq" id="WP_073547741.1">
    <property type="nucleotide sequence ID" value="NZ_CAWMVK010000001.1"/>
</dbReference>
<dbReference type="Gene3D" id="3.30.559.10">
    <property type="entry name" value="Chloramphenicol acetyltransferase-like domain"/>
    <property type="match status" value="1"/>
</dbReference>
<evidence type="ECO:0000259" key="6">
    <source>
        <dbReference type="PROSITE" id="PS50968"/>
    </source>
</evidence>
<dbReference type="GO" id="GO:0045254">
    <property type="term" value="C:pyruvate dehydrogenase complex"/>
    <property type="evidence" value="ECO:0007669"/>
    <property type="project" value="InterPro"/>
</dbReference>
<comment type="caution">
    <text evidence="8">The sequence shown here is derived from an EMBL/GenBank/DDBJ whole genome shotgun (WGS) entry which is preliminary data.</text>
</comment>
<dbReference type="PANTHER" id="PTHR23151:SF75">
    <property type="entry name" value="DIHYDROLIPOYLLYSINE-RESIDUE ACETYLTRANSFERASE COMPONENT 5 OF PYRUVATE DEHYDROGENASE COMPLEX, CHLOROPLASTIC"/>
    <property type="match status" value="1"/>
</dbReference>
<evidence type="ECO:0000256" key="2">
    <source>
        <dbReference type="ARBA" id="ARBA00007317"/>
    </source>
</evidence>
<dbReference type="PROSITE" id="PS00189">
    <property type="entry name" value="LIPOYL"/>
    <property type="match status" value="1"/>
</dbReference>
<keyword evidence="4" id="KW-0808">Transferase</keyword>
<evidence type="ECO:0000256" key="4">
    <source>
        <dbReference type="RuleBase" id="RU003423"/>
    </source>
</evidence>
<evidence type="ECO:0000256" key="1">
    <source>
        <dbReference type="ARBA" id="ARBA00001938"/>
    </source>
</evidence>
<dbReference type="InterPro" id="IPR003016">
    <property type="entry name" value="2-oxoA_DH_lipoyl-BS"/>
</dbReference>
<feature type="compositionally biased region" description="Low complexity" evidence="5">
    <location>
        <begin position="182"/>
        <end position="191"/>
    </location>
</feature>
<evidence type="ECO:0000256" key="5">
    <source>
        <dbReference type="SAM" id="MobiDB-lite"/>
    </source>
</evidence>
<feature type="domain" description="Lipoyl-binding" evidence="6">
    <location>
        <begin position="2"/>
        <end position="77"/>
    </location>
</feature>
<dbReference type="Proteomes" id="UP000185984">
    <property type="component" value="Unassembled WGS sequence"/>
</dbReference>
<feature type="domain" description="Peripheral subunit-binding (PSBD)" evidence="7">
    <location>
        <begin position="138"/>
        <end position="175"/>
    </location>
</feature>
<comment type="cofactor">
    <cofactor evidence="1 4">
        <name>(R)-lipoate</name>
        <dbReference type="ChEBI" id="CHEBI:83088"/>
    </cofactor>
</comment>
<keyword evidence="3 4" id="KW-0450">Lipoyl</keyword>
<accession>A0A1U7I056</accession>
<dbReference type="Gene3D" id="2.40.50.100">
    <property type="match status" value="1"/>
</dbReference>
<evidence type="ECO:0000259" key="7">
    <source>
        <dbReference type="PROSITE" id="PS51826"/>
    </source>
</evidence>
<sequence>MIHEIFMPALSSTMTEGKIVSWVKSPGDKVEKGETVVVVESDKADMDVESFYEGYVATILVEAGESAPVGSAIALLAETEAEIETAKQQAQSGGATQSEADTTTSPGQIADVATTATTAEDAAEGSQNGAAHRAGRVMVSPRARKLAKELKVDLSNLQGSGPHGRIVAQDIEAAAGKTQPTPAAQPQIKAPVAPPPTPAVKSAPVPAPAPVATGAPGQVVPLNTLQNAVVRNMVASLQVPTFHVGYTITTNELDKLYKQIKSKGVTMTALLVKAVAVTLQKHPLVNASYSEQGIQYRSAINIAVAVAMDDGGLITPVLQNADQTDIYSLSRNWKSLVDRARLKQLQPEEYNSGTFTLSNLGMFGVDRFDAILPPGQGAILAVGAARSQVVAIDGMFGVRQQMQVNITCDHRIIYGAHAAAFLQDLAKLIETNPQSLTM</sequence>
<dbReference type="InterPro" id="IPR004167">
    <property type="entry name" value="PSBD"/>
</dbReference>
<feature type="compositionally biased region" description="Polar residues" evidence="5">
    <location>
        <begin position="87"/>
        <end position="107"/>
    </location>
</feature>
<dbReference type="STRING" id="247279.NIES1031_01360"/>
<comment type="similarity">
    <text evidence="2 4">Belongs to the 2-oxoacid dehydrogenase family.</text>
</comment>
<dbReference type="SUPFAM" id="SSF47005">
    <property type="entry name" value="Peripheral subunit-binding domain of 2-oxo acid dehydrogenase complex"/>
    <property type="match status" value="1"/>
</dbReference>
<proteinExistence type="inferred from homology"/>
<evidence type="ECO:0000256" key="3">
    <source>
        <dbReference type="ARBA" id="ARBA00022823"/>
    </source>
</evidence>
<dbReference type="Gene3D" id="4.10.320.10">
    <property type="entry name" value="E3-binding domain"/>
    <property type="match status" value="1"/>
</dbReference>
<evidence type="ECO:0000313" key="8">
    <source>
        <dbReference type="EMBL" id="OKH29263.1"/>
    </source>
</evidence>
<dbReference type="InterPro" id="IPR036625">
    <property type="entry name" value="E3-bd_dom_sf"/>
</dbReference>
<keyword evidence="9" id="KW-1185">Reference proteome</keyword>
<dbReference type="PROSITE" id="PS50968">
    <property type="entry name" value="BIOTINYL_LIPOYL"/>
    <property type="match status" value="1"/>
</dbReference>
<dbReference type="CDD" id="cd06849">
    <property type="entry name" value="lipoyl_domain"/>
    <property type="match status" value="1"/>
</dbReference>